<keyword evidence="6" id="KW-0813">Transport</keyword>
<dbReference type="InterPro" id="IPR036927">
    <property type="entry name" value="Cyt_c_oxase-like_su1_sf"/>
</dbReference>
<dbReference type="PROSITE" id="PS50855">
    <property type="entry name" value="COX1"/>
    <property type="match status" value="1"/>
</dbReference>
<name>A0A1M3L6Q3_9BACT</name>
<evidence type="ECO:0000256" key="1">
    <source>
        <dbReference type="ARBA" id="ARBA00004141"/>
    </source>
</evidence>
<dbReference type="PANTHER" id="PTHR10422">
    <property type="entry name" value="CYTOCHROME C OXIDASE SUBUNIT 1"/>
    <property type="match status" value="1"/>
</dbReference>
<keyword evidence="6" id="KW-0408">Iron</keyword>
<dbReference type="InterPro" id="IPR023615">
    <property type="entry name" value="Cyt_c_Oxase_su1_BS"/>
</dbReference>
<evidence type="ECO:0000256" key="3">
    <source>
        <dbReference type="ARBA" id="ARBA00022692"/>
    </source>
</evidence>
<dbReference type="GO" id="GO:0004129">
    <property type="term" value="F:cytochrome-c oxidase activity"/>
    <property type="evidence" value="ECO:0007669"/>
    <property type="project" value="InterPro"/>
</dbReference>
<protein>
    <submittedName>
        <fullName evidence="9">Cytochrome c oxidase subunit I</fullName>
    </submittedName>
</protein>
<feature type="transmembrane region" description="Helical" evidence="7">
    <location>
        <begin position="475"/>
        <end position="495"/>
    </location>
</feature>
<dbReference type="STRING" id="1895771.BGO89_01295"/>
<feature type="transmembrane region" description="Helical" evidence="7">
    <location>
        <begin position="394"/>
        <end position="416"/>
    </location>
</feature>
<dbReference type="PROSITE" id="PS00077">
    <property type="entry name" value="COX1_CUB"/>
    <property type="match status" value="1"/>
</dbReference>
<dbReference type="GO" id="GO:0016020">
    <property type="term" value="C:membrane"/>
    <property type="evidence" value="ECO:0007669"/>
    <property type="project" value="UniProtKB-SubCell"/>
</dbReference>
<feature type="transmembrane region" description="Helical" evidence="7">
    <location>
        <begin position="515"/>
        <end position="536"/>
    </location>
</feature>
<evidence type="ECO:0000256" key="7">
    <source>
        <dbReference type="SAM" id="Phobius"/>
    </source>
</evidence>
<dbReference type="GO" id="GO:0020037">
    <property type="term" value="F:heme binding"/>
    <property type="evidence" value="ECO:0007669"/>
    <property type="project" value="InterPro"/>
</dbReference>
<comment type="similarity">
    <text evidence="6">Belongs to the heme-copper respiratory oxidase family.</text>
</comment>
<feature type="transmembrane region" description="Helical" evidence="7">
    <location>
        <begin position="141"/>
        <end position="159"/>
    </location>
</feature>
<dbReference type="PRINTS" id="PR01165">
    <property type="entry name" value="CYCOXIDASEI"/>
</dbReference>
<evidence type="ECO:0000313" key="10">
    <source>
        <dbReference type="Proteomes" id="UP000184233"/>
    </source>
</evidence>
<keyword evidence="5 7" id="KW-0472">Membrane</keyword>
<dbReference type="AlphaFoldDB" id="A0A1M3L6Q3"/>
<accession>A0A1M3L6Q3</accession>
<dbReference type="GO" id="GO:0015990">
    <property type="term" value="P:electron transport coupled proton transport"/>
    <property type="evidence" value="ECO:0007669"/>
    <property type="project" value="TreeGrafter"/>
</dbReference>
<proteinExistence type="inferred from homology"/>
<comment type="caution">
    <text evidence="9">The sequence shown here is derived from an EMBL/GenBank/DDBJ whole genome shotgun (WGS) entry which is preliminary data.</text>
</comment>
<dbReference type="PANTHER" id="PTHR10422:SF18">
    <property type="entry name" value="CYTOCHROME C OXIDASE SUBUNIT 1"/>
    <property type="match status" value="1"/>
</dbReference>
<dbReference type="Pfam" id="PF00115">
    <property type="entry name" value="COX1"/>
    <property type="match status" value="1"/>
</dbReference>
<dbReference type="GO" id="GO:0009060">
    <property type="term" value="P:aerobic respiration"/>
    <property type="evidence" value="ECO:0007669"/>
    <property type="project" value="InterPro"/>
</dbReference>
<evidence type="ECO:0000259" key="8">
    <source>
        <dbReference type="PROSITE" id="PS50855"/>
    </source>
</evidence>
<evidence type="ECO:0000256" key="5">
    <source>
        <dbReference type="ARBA" id="ARBA00023136"/>
    </source>
</evidence>
<dbReference type="GO" id="GO:0022904">
    <property type="term" value="P:respiratory electron transport chain"/>
    <property type="evidence" value="ECO:0007669"/>
    <property type="project" value="TreeGrafter"/>
</dbReference>
<keyword evidence="4 7" id="KW-1133">Transmembrane helix</keyword>
<feature type="transmembrane region" description="Helical" evidence="7">
    <location>
        <begin position="324"/>
        <end position="345"/>
    </location>
</feature>
<feature type="domain" description="Cytochrome oxidase subunit I profile" evidence="8">
    <location>
        <begin position="19"/>
        <end position="575"/>
    </location>
</feature>
<evidence type="ECO:0000313" key="9">
    <source>
        <dbReference type="EMBL" id="OJX61245.1"/>
    </source>
</evidence>
<keyword evidence="6" id="KW-0349">Heme</keyword>
<feature type="transmembrane region" description="Helical" evidence="7">
    <location>
        <begin position="106"/>
        <end position="129"/>
    </location>
</feature>
<dbReference type="Gene3D" id="1.20.210.10">
    <property type="entry name" value="Cytochrome c oxidase-like, subunit I domain"/>
    <property type="match status" value="1"/>
</dbReference>
<evidence type="ECO:0000256" key="2">
    <source>
        <dbReference type="ARBA" id="ARBA00022660"/>
    </source>
</evidence>
<dbReference type="EMBL" id="MKVH01000002">
    <property type="protein sequence ID" value="OJX61245.1"/>
    <property type="molecule type" value="Genomic_DNA"/>
</dbReference>
<dbReference type="InterPro" id="IPR000883">
    <property type="entry name" value="Cyt_C_Oxase_1"/>
</dbReference>
<dbReference type="Proteomes" id="UP000184233">
    <property type="component" value="Unassembled WGS sequence"/>
</dbReference>
<dbReference type="SUPFAM" id="SSF81442">
    <property type="entry name" value="Cytochrome c oxidase subunit I-like"/>
    <property type="match status" value="1"/>
</dbReference>
<feature type="transmembrane region" description="Helical" evidence="7">
    <location>
        <begin position="191"/>
        <end position="211"/>
    </location>
</feature>
<evidence type="ECO:0000256" key="4">
    <source>
        <dbReference type="ARBA" id="ARBA00022989"/>
    </source>
</evidence>
<dbReference type="InterPro" id="IPR023616">
    <property type="entry name" value="Cyt_c_oxase-like_su1_dom"/>
</dbReference>
<comment type="subcellular location">
    <subcellularLocation>
        <location evidence="1">Membrane</location>
        <topology evidence="1">Multi-pass membrane protein</topology>
    </subcellularLocation>
</comment>
<reference evidence="9 10" key="1">
    <citation type="submission" date="2016-09" db="EMBL/GenBank/DDBJ databases">
        <title>Genome-resolved meta-omics ties microbial dynamics to process performance in biotechnology for thiocyanate degradation.</title>
        <authorList>
            <person name="Kantor R.S."/>
            <person name="Huddy R.J."/>
            <person name="Iyer R."/>
            <person name="Thomas B.C."/>
            <person name="Brown C.T."/>
            <person name="Anantharaman K."/>
            <person name="Tringe S."/>
            <person name="Hettich R.L."/>
            <person name="Harrison S.T."/>
            <person name="Banfield J.F."/>
        </authorList>
    </citation>
    <scope>NUCLEOTIDE SEQUENCE [LARGE SCALE GENOMIC DNA]</scope>
    <source>
        <strain evidence="9">59-99</strain>
    </source>
</reference>
<feature type="transmembrane region" description="Helical" evidence="7">
    <location>
        <begin position="42"/>
        <end position="64"/>
    </location>
</feature>
<sequence length="620" mass="69431">MSTATLHAPESASEEHGHEHHALPWYRQYLFSTDHKVIAKQFMLVSLFFLFVGGAFALFIRWQIAYPGKPVPVIGSILPDTWVTEPASGVITPEFYAQLLSMHGTIMIFFVIIPLAVGMFGNFCIPLMIGTDDMALPRLNMWSFWLMPPAGLIMMAGFFTETGYGGAGWTSYPPLSAVTTLPPMVLSGQTLWLISLFLVGFSSIMGAVNYVTTVLNKRAKGMKLFDMPLTVWGIFITAIIVTLGTPVLASGLAMLFMDNFFKTSFFLPDHLVTASSHGFNVGTGQPILWQHIFWFYSHPAVYIMILPLMGIVSDVLSTFSRKPIYGYKAMVFAIGGIAFLGFIVWGHHMFQSGMNPLLGTTFMLSTIVIAVPSSIKVFNWLGTLWRGNIKFSTAMLNALAFVSMFIIGGLSGIFMASAPVDIYIHDTYFIVAHIHYVLFGGSLFGIFAGIYYWYPKMFGKMLNESWGRKHFYWTFITFNFTFFPMHILGVGGHMRRIYDPNVYDFLKGLAGVNEFITISAIALGFSQLILIFNILYSLKFGKKAPRNPWRANSLEWAAPAHPGHGNFDRDITVYRGPYEYSAAGRELDYWPQWEPGKSVSVHHHTIVVDDQSENNVFGAH</sequence>
<keyword evidence="6" id="KW-0249">Electron transport</keyword>
<feature type="transmembrane region" description="Helical" evidence="7">
    <location>
        <begin position="428"/>
        <end position="454"/>
    </location>
</feature>
<keyword evidence="6" id="KW-0479">Metal-binding</keyword>
<feature type="transmembrane region" description="Helical" evidence="7">
    <location>
        <begin position="293"/>
        <end position="312"/>
    </location>
</feature>
<keyword evidence="2 6" id="KW-0679">Respiratory chain</keyword>
<feature type="transmembrane region" description="Helical" evidence="7">
    <location>
        <begin position="357"/>
        <end position="382"/>
    </location>
</feature>
<organism evidence="9 10">
    <name type="scientific">Candidatus Kapaibacterium thiocyanatum</name>
    <dbReference type="NCBI Taxonomy" id="1895771"/>
    <lineage>
        <taxon>Bacteria</taxon>
        <taxon>Pseudomonadati</taxon>
        <taxon>Candidatus Kapaibacteriota</taxon>
        <taxon>Candidatus Kapaibacteriia</taxon>
        <taxon>Candidatus Kapaibacteriales</taxon>
        <taxon>Candidatus Kapaibacteriaceae</taxon>
        <taxon>Candidatus Kapaibacterium</taxon>
    </lineage>
</organism>
<keyword evidence="3 6" id="KW-0812">Transmembrane</keyword>
<evidence type="ECO:0000256" key="6">
    <source>
        <dbReference type="RuleBase" id="RU000370"/>
    </source>
</evidence>
<feature type="transmembrane region" description="Helical" evidence="7">
    <location>
        <begin position="231"/>
        <end position="257"/>
    </location>
</feature>
<gene>
    <name evidence="9" type="ORF">BGO89_01295</name>
</gene>